<evidence type="ECO:0000256" key="2">
    <source>
        <dbReference type="SAM" id="Coils"/>
    </source>
</evidence>
<dbReference type="Proteomes" id="UP000502345">
    <property type="component" value="Plasmid plas4"/>
</dbReference>
<name>A0A6G9D4T6_RHOER</name>
<dbReference type="RefSeq" id="WP_225320473.1">
    <property type="nucleotide sequence ID" value="NZ_CP050127.1"/>
</dbReference>
<keyword evidence="1" id="KW-0238">DNA-binding</keyword>
<reference evidence="4 5" key="1">
    <citation type="submission" date="2020-03" db="EMBL/GenBank/DDBJ databases">
        <title>Screen low temperature-resistant strains for efficient degradation of petroleum hydrocarbons under the low temperature.</title>
        <authorList>
            <person name="Wang Y."/>
            <person name="Chen J."/>
        </authorList>
    </citation>
    <scope>NUCLEOTIDE SEQUENCE [LARGE SCALE GENOMIC DNA]</scope>
    <source>
        <strain evidence="4 5">KB1</strain>
        <plasmid evidence="4 5">plas4</plasmid>
    </source>
</reference>
<keyword evidence="4" id="KW-0614">Plasmid</keyword>
<sequence length="360" mass="39193">MTTHVDAGDDITTESSTVDNITSATHLAPQPPELQLPARDRHTWMLFTDWCAAHDQSSLPASPELLARFLSAHPTGTVTQRRRISVIDTAHHRYGFPAPGRSDNIRAALDATRRARLDNLAARTGEVISRLPETGWPAALFARRDAMILTLAPTGLTYTQIAALRICDVTADPVTDALHVDTINGVRAVTPPGLVAAEASPARVYRRWMEVLGFSDRYFSTHMLAGLMDTGDGNELTGHDGRIDPADQRPLLTPIDRWGHTPLTATPLTARAVADITAAHLSGQAPRHIRPPVRKSPENNSFTTESAPVEPLGDDYYEHGIAARKHAHDTLGSVTSALDEIEDRADRLLAELLELIEGPL</sequence>
<dbReference type="GO" id="GO:0003677">
    <property type="term" value="F:DNA binding"/>
    <property type="evidence" value="ECO:0007669"/>
    <property type="project" value="UniProtKB-KW"/>
</dbReference>
<dbReference type="SUPFAM" id="SSF47823">
    <property type="entry name" value="lambda integrase-like, N-terminal domain"/>
    <property type="match status" value="1"/>
</dbReference>
<dbReference type="EMBL" id="CP050127">
    <property type="protein sequence ID" value="QIP44070.1"/>
    <property type="molecule type" value="Genomic_DNA"/>
</dbReference>
<geneLocation type="plasmid" evidence="4 5">
    <name>plas4</name>
</geneLocation>
<protein>
    <recommendedName>
        <fullName evidence="6">Recombinase</fullName>
    </recommendedName>
</protein>
<gene>
    <name evidence="4" type="ORF">G9444_6827</name>
</gene>
<feature type="region of interest" description="Disordered" evidence="3">
    <location>
        <begin position="282"/>
        <end position="311"/>
    </location>
</feature>
<evidence type="ECO:0000256" key="3">
    <source>
        <dbReference type="SAM" id="MobiDB-lite"/>
    </source>
</evidence>
<dbReference type="InterPro" id="IPR010998">
    <property type="entry name" value="Integrase_recombinase_N"/>
</dbReference>
<evidence type="ECO:0008006" key="6">
    <source>
        <dbReference type="Google" id="ProtNLM"/>
    </source>
</evidence>
<keyword evidence="2" id="KW-0175">Coiled coil</keyword>
<evidence type="ECO:0000313" key="5">
    <source>
        <dbReference type="Proteomes" id="UP000502345"/>
    </source>
</evidence>
<dbReference type="AlphaFoldDB" id="A0A6G9D4T6"/>
<proteinExistence type="predicted"/>
<evidence type="ECO:0000313" key="4">
    <source>
        <dbReference type="EMBL" id="QIP44070.1"/>
    </source>
</evidence>
<feature type="coiled-coil region" evidence="2">
    <location>
        <begin position="331"/>
        <end position="358"/>
    </location>
</feature>
<dbReference type="Gene3D" id="1.10.150.130">
    <property type="match status" value="1"/>
</dbReference>
<accession>A0A6G9D4T6</accession>
<organism evidence="4 5">
    <name type="scientific">Rhodococcus erythropolis</name>
    <name type="common">Arthrobacter picolinophilus</name>
    <dbReference type="NCBI Taxonomy" id="1833"/>
    <lineage>
        <taxon>Bacteria</taxon>
        <taxon>Bacillati</taxon>
        <taxon>Actinomycetota</taxon>
        <taxon>Actinomycetes</taxon>
        <taxon>Mycobacteriales</taxon>
        <taxon>Nocardiaceae</taxon>
        <taxon>Rhodococcus</taxon>
        <taxon>Rhodococcus erythropolis group</taxon>
    </lineage>
</organism>
<evidence type="ECO:0000256" key="1">
    <source>
        <dbReference type="ARBA" id="ARBA00023125"/>
    </source>
</evidence>